<name>A0A934KNG9_9FLAO</name>
<dbReference type="InterPro" id="IPR036452">
    <property type="entry name" value="Ribo_hydro-like"/>
</dbReference>
<dbReference type="GO" id="GO:0016799">
    <property type="term" value="F:hydrolase activity, hydrolyzing N-glycosyl compounds"/>
    <property type="evidence" value="ECO:0007669"/>
    <property type="project" value="InterPro"/>
</dbReference>
<gene>
    <name evidence="3" type="ORF">JEM65_07670</name>
</gene>
<evidence type="ECO:0000313" key="4">
    <source>
        <dbReference type="Proteomes" id="UP000662373"/>
    </source>
</evidence>
<dbReference type="SUPFAM" id="SSF53590">
    <property type="entry name" value="Nucleoside hydrolase"/>
    <property type="match status" value="1"/>
</dbReference>
<protein>
    <submittedName>
        <fullName evidence="3">DUF1593 domain-containing protein</fullName>
    </submittedName>
</protein>
<accession>A0A934KNG9</accession>
<proteinExistence type="predicted"/>
<dbReference type="Pfam" id="PF07632">
    <property type="entry name" value="Sde182_NH-like"/>
    <property type="match status" value="1"/>
</dbReference>
<dbReference type="EMBL" id="JAEHJZ010000016">
    <property type="protein sequence ID" value="MBJ7880524.1"/>
    <property type="molecule type" value="Genomic_DNA"/>
</dbReference>
<sequence>MKNILIIILLVFVLNPDITLAQSTKQRLIILADMGHDPDDEQQIVHLLMGSYKFDLEGLITVTGRFFRKNPTETVKDLRPELFYKIIDGYEKVYPNLKLHAEGWKTPEYLKSIVANGQAGNGMKDVGAGKATAGSDLIINSVLKNDDRPLTIVANAGTNTLAQALYDYRASHTKKELDAFVSKLRVFDNGGQDECGAWICHEFPEIFWIRSNYQTRSFGGPSNNELGPITWQPFENSPKGQHDWAKENIQTNHGALGAVYPDRNVNDMFHFIGGGGTIPWMGALVPGLSDISNPWWGGWSGRYSREKIANVPGYSIVVPDELQYYPYSAFTDGDGVSEKWVNPEDGKIYEGKNTAIWRWRQAMWNDLKCRMDWCVEPFENANHPPEAVINGNKEASIKMMSVKAGEIISLDASASSDPDNDELDFNWWIYTEAGTYKEEIKLSDSNRSKMSIKIPSDAKGKSIHLILEVKDNSAIASLYDYRRIIFSVE</sequence>
<feature type="domain" description="Cellulose-binding Sde182 nucleoside hydrolase-like" evidence="1">
    <location>
        <begin position="27"/>
        <end position="303"/>
    </location>
</feature>
<evidence type="ECO:0000259" key="2">
    <source>
        <dbReference type="Pfam" id="PF21027"/>
    </source>
</evidence>
<dbReference type="AlphaFoldDB" id="A0A934KNG9"/>
<reference evidence="3 4" key="1">
    <citation type="submission" date="2020-09" db="EMBL/GenBank/DDBJ databases">
        <title>Draft genome of Gelidibacter salicanalis PAMC21136.</title>
        <authorList>
            <person name="Park H."/>
        </authorList>
    </citation>
    <scope>NUCLEOTIDE SEQUENCE [LARGE SCALE GENOMIC DNA]</scope>
    <source>
        <strain evidence="3 4">PAMC21136</strain>
    </source>
</reference>
<dbReference type="Gene3D" id="2.60.40.10">
    <property type="entry name" value="Immunoglobulins"/>
    <property type="match status" value="1"/>
</dbReference>
<dbReference type="InterPro" id="IPR011483">
    <property type="entry name" value="Sde182_NH-like"/>
</dbReference>
<evidence type="ECO:0000259" key="1">
    <source>
        <dbReference type="Pfam" id="PF07632"/>
    </source>
</evidence>
<keyword evidence="4" id="KW-1185">Reference proteome</keyword>
<evidence type="ECO:0000313" key="3">
    <source>
        <dbReference type="EMBL" id="MBJ7880524.1"/>
    </source>
</evidence>
<feature type="domain" description="Cellulose-binding Sde182 C-terminal" evidence="2">
    <location>
        <begin position="408"/>
        <end position="488"/>
    </location>
</feature>
<dbReference type="Pfam" id="PF21027">
    <property type="entry name" value="Sde0182_C"/>
    <property type="match status" value="1"/>
</dbReference>
<dbReference type="RefSeq" id="WP_199598364.1">
    <property type="nucleotide sequence ID" value="NZ_JAEHJZ010000016.1"/>
</dbReference>
<dbReference type="InterPro" id="IPR048527">
    <property type="entry name" value="Sde182_C"/>
</dbReference>
<comment type="caution">
    <text evidence="3">The sequence shown here is derived from an EMBL/GenBank/DDBJ whole genome shotgun (WGS) entry which is preliminary data.</text>
</comment>
<dbReference type="InterPro" id="IPR013783">
    <property type="entry name" value="Ig-like_fold"/>
</dbReference>
<dbReference type="Proteomes" id="UP000662373">
    <property type="component" value="Unassembled WGS sequence"/>
</dbReference>
<dbReference type="Gene3D" id="3.90.245.10">
    <property type="entry name" value="Ribonucleoside hydrolase-like"/>
    <property type="match status" value="1"/>
</dbReference>
<organism evidence="3 4">
    <name type="scientific">Gelidibacter salicanalis</name>
    <dbReference type="NCBI Taxonomy" id="291193"/>
    <lineage>
        <taxon>Bacteria</taxon>
        <taxon>Pseudomonadati</taxon>
        <taxon>Bacteroidota</taxon>
        <taxon>Flavobacteriia</taxon>
        <taxon>Flavobacteriales</taxon>
        <taxon>Flavobacteriaceae</taxon>
        <taxon>Gelidibacter</taxon>
    </lineage>
</organism>